<protein>
    <recommendedName>
        <fullName evidence="3">Cytochrome C and Quinol oxidase polypeptide I</fullName>
    </recommendedName>
</protein>
<feature type="transmembrane region" description="Helical" evidence="1">
    <location>
        <begin position="85"/>
        <end position="106"/>
    </location>
</feature>
<evidence type="ECO:0000256" key="1">
    <source>
        <dbReference type="SAM" id="Phobius"/>
    </source>
</evidence>
<evidence type="ECO:0000313" key="2">
    <source>
        <dbReference type="EMBL" id="HFI91943.1"/>
    </source>
</evidence>
<proteinExistence type="predicted"/>
<dbReference type="GO" id="GO:0020037">
    <property type="term" value="F:heme binding"/>
    <property type="evidence" value="ECO:0007669"/>
    <property type="project" value="InterPro"/>
</dbReference>
<sequence length="151" mass="17503">MFSTVRYFIKTSIIFLLIGILTGLYMSISKYILNIGYSQELISAHTHIILVGSVMMMIMGVALWFFPRADKDDKKYNPDLILTTYWLMTVSTALRFIFQVSANFLISDILRRLIAISTIFQVIAMILFFYSMWGRIRPVGSQFREAKGEKF</sequence>
<dbReference type="SUPFAM" id="SSF81442">
    <property type="entry name" value="Cytochrome c oxidase subunit I-like"/>
    <property type="match status" value="1"/>
</dbReference>
<dbReference type="RefSeq" id="WP_304146766.1">
    <property type="nucleotide sequence ID" value="NZ_JAOAIE010000096.1"/>
</dbReference>
<feature type="transmembrane region" description="Helical" evidence="1">
    <location>
        <begin position="45"/>
        <end position="65"/>
    </location>
</feature>
<dbReference type="GO" id="GO:0009060">
    <property type="term" value="P:aerobic respiration"/>
    <property type="evidence" value="ECO:0007669"/>
    <property type="project" value="InterPro"/>
</dbReference>
<dbReference type="GO" id="GO:0016020">
    <property type="term" value="C:membrane"/>
    <property type="evidence" value="ECO:0007669"/>
    <property type="project" value="InterPro"/>
</dbReference>
<dbReference type="EMBL" id="DSUJ01000008">
    <property type="protein sequence ID" value="HFI91943.1"/>
    <property type="molecule type" value="Genomic_DNA"/>
</dbReference>
<keyword evidence="1" id="KW-0472">Membrane</keyword>
<dbReference type="InterPro" id="IPR036927">
    <property type="entry name" value="Cyt_c_oxase-like_su1_sf"/>
</dbReference>
<accession>A0A7V2ZL97</accession>
<keyword evidence="1" id="KW-1133">Transmembrane helix</keyword>
<keyword evidence="1" id="KW-0812">Transmembrane</keyword>
<dbReference type="AlphaFoldDB" id="A0A7V2ZL97"/>
<dbReference type="Gene3D" id="1.20.210.10">
    <property type="entry name" value="Cytochrome c oxidase-like, subunit I domain"/>
    <property type="match status" value="1"/>
</dbReference>
<organism evidence="2">
    <name type="scientific">Ignavibacterium album</name>
    <dbReference type="NCBI Taxonomy" id="591197"/>
    <lineage>
        <taxon>Bacteria</taxon>
        <taxon>Pseudomonadati</taxon>
        <taxon>Ignavibacteriota</taxon>
        <taxon>Ignavibacteria</taxon>
        <taxon>Ignavibacteriales</taxon>
        <taxon>Ignavibacteriaceae</taxon>
        <taxon>Ignavibacterium</taxon>
    </lineage>
</organism>
<feature type="transmembrane region" description="Helical" evidence="1">
    <location>
        <begin position="113"/>
        <end position="133"/>
    </location>
</feature>
<reference evidence="2" key="1">
    <citation type="journal article" date="2020" name="mSystems">
        <title>Genome- and Community-Level Interaction Insights into Carbon Utilization and Element Cycling Functions of Hydrothermarchaeota in Hydrothermal Sediment.</title>
        <authorList>
            <person name="Zhou Z."/>
            <person name="Liu Y."/>
            <person name="Xu W."/>
            <person name="Pan J."/>
            <person name="Luo Z.H."/>
            <person name="Li M."/>
        </authorList>
    </citation>
    <scope>NUCLEOTIDE SEQUENCE [LARGE SCALE GENOMIC DNA]</scope>
    <source>
        <strain evidence="2">SpSt-479</strain>
    </source>
</reference>
<dbReference type="GO" id="GO:0004129">
    <property type="term" value="F:cytochrome-c oxidase activity"/>
    <property type="evidence" value="ECO:0007669"/>
    <property type="project" value="InterPro"/>
</dbReference>
<feature type="transmembrane region" description="Helical" evidence="1">
    <location>
        <begin position="12"/>
        <end position="33"/>
    </location>
</feature>
<comment type="caution">
    <text evidence="2">The sequence shown here is derived from an EMBL/GenBank/DDBJ whole genome shotgun (WGS) entry which is preliminary data.</text>
</comment>
<name>A0A7V2ZL97_9BACT</name>
<evidence type="ECO:0008006" key="3">
    <source>
        <dbReference type="Google" id="ProtNLM"/>
    </source>
</evidence>
<gene>
    <name evidence="2" type="ORF">ENS31_10530</name>
</gene>